<proteinExistence type="predicted"/>
<keyword evidence="2" id="KW-1185">Reference proteome</keyword>
<reference evidence="1 2" key="1">
    <citation type="journal article" date="2022" name="Int. J. Syst. Evol. Microbiol.">
        <title>Noviherbaspirillum aridicola sp. nov., isolated from an arid soil in Pakistan.</title>
        <authorList>
            <person name="Khan I.U."/>
            <person name="Saqib M."/>
            <person name="Amin A."/>
            <person name="Hussain F."/>
            <person name="Li L."/>
            <person name="Liu Y.H."/>
            <person name="Fang B.Z."/>
            <person name="Ahmed I."/>
            <person name="Li W.J."/>
        </authorList>
    </citation>
    <scope>NUCLEOTIDE SEQUENCE [LARGE SCALE GENOMIC DNA]</scope>
    <source>
        <strain evidence="1 2">NCCP-691</strain>
    </source>
</reference>
<evidence type="ECO:0000313" key="2">
    <source>
        <dbReference type="Proteomes" id="UP000887222"/>
    </source>
</evidence>
<dbReference type="EMBL" id="BPMK01000002">
    <property type="protein sequence ID" value="GIZ50595.1"/>
    <property type="molecule type" value="Genomic_DNA"/>
</dbReference>
<evidence type="ECO:0000313" key="1">
    <source>
        <dbReference type="EMBL" id="GIZ50595.1"/>
    </source>
</evidence>
<accession>A0ABQ4Q0C7</accession>
<sequence>MPDIRIAHAHDLPQEEARRAAREVAEQIARDYQVEVEWNGDVMQFQRPGVNGLLVLAPNEALVEVSLGFLFRSFAPVIEQKLAAKMRKVFG</sequence>
<name>A0ABQ4Q0C7_9BURK</name>
<dbReference type="RefSeq" id="WP_220806766.1">
    <property type="nucleotide sequence ID" value="NZ_BPMK01000002.1"/>
</dbReference>
<evidence type="ECO:0008006" key="3">
    <source>
        <dbReference type="Google" id="ProtNLM"/>
    </source>
</evidence>
<comment type="caution">
    <text evidence="1">The sequence shown here is derived from an EMBL/GenBank/DDBJ whole genome shotgun (WGS) entry which is preliminary data.</text>
</comment>
<dbReference type="NCBIfam" id="TIGR02610">
    <property type="entry name" value="PHA_gran_rgn"/>
    <property type="match status" value="1"/>
</dbReference>
<dbReference type="Proteomes" id="UP000887222">
    <property type="component" value="Unassembled WGS sequence"/>
</dbReference>
<organism evidence="1 2">
    <name type="scientific">Noviherbaspirillum aridicola</name>
    <dbReference type="NCBI Taxonomy" id="2849687"/>
    <lineage>
        <taxon>Bacteria</taxon>
        <taxon>Pseudomonadati</taxon>
        <taxon>Pseudomonadota</taxon>
        <taxon>Betaproteobacteria</taxon>
        <taxon>Burkholderiales</taxon>
        <taxon>Oxalobacteraceae</taxon>
        <taxon>Noviherbaspirillum</taxon>
    </lineage>
</organism>
<dbReference type="Pfam" id="PF09650">
    <property type="entry name" value="PHA_gran_rgn"/>
    <property type="match status" value="1"/>
</dbReference>
<dbReference type="InterPro" id="IPR013433">
    <property type="entry name" value="PHA_gran_rgn"/>
</dbReference>
<protein>
    <recommendedName>
        <fullName evidence="3">Polyhydroxyalkanoic acid system protein</fullName>
    </recommendedName>
</protein>
<gene>
    <name evidence="1" type="ORF">NCCP691_06090</name>
</gene>